<dbReference type="InterPro" id="IPR029063">
    <property type="entry name" value="SAM-dependent_MTases_sf"/>
</dbReference>
<keyword evidence="2" id="KW-0489">Methyltransferase</keyword>
<accession>A0ABV0J7B1</accession>
<organism evidence="2 3">
    <name type="scientific">Trichocoleus desertorum GB2-A4</name>
    <dbReference type="NCBI Taxonomy" id="2933944"/>
    <lineage>
        <taxon>Bacteria</taxon>
        <taxon>Bacillati</taxon>
        <taxon>Cyanobacteriota</taxon>
        <taxon>Cyanophyceae</taxon>
        <taxon>Leptolyngbyales</taxon>
        <taxon>Trichocoleusaceae</taxon>
        <taxon>Trichocoleus</taxon>
    </lineage>
</organism>
<protein>
    <submittedName>
        <fullName evidence="2">FkbM family methyltransferase</fullName>
    </submittedName>
</protein>
<dbReference type="PANTHER" id="PTHR34203">
    <property type="entry name" value="METHYLTRANSFERASE, FKBM FAMILY PROTEIN"/>
    <property type="match status" value="1"/>
</dbReference>
<evidence type="ECO:0000259" key="1">
    <source>
        <dbReference type="Pfam" id="PF05050"/>
    </source>
</evidence>
<feature type="domain" description="Methyltransferase FkbM" evidence="1">
    <location>
        <begin position="39"/>
        <end position="204"/>
    </location>
</feature>
<dbReference type="InterPro" id="IPR006342">
    <property type="entry name" value="FkbM_mtfrase"/>
</dbReference>
<name>A0ABV0J7B1_9CYAN</name>
<dbReference type="RefSeq" id="WP_190435995.1">
    <property type="nucleotide sequence ID" value="NZ_JAMPKM010000005.1"/>
</dbReference>
<dbReference type="NCBIfam" id="TIGR01444">
    <property type="entry name" value="fkbM_fam"/>
    <property type="match status" value="1"/>
</dbReference>
<dbReference type="InterPro" id="IPR052514">
    <property type="entry name" value="SAM-dependent_MTase"/>
</dbReference>
<dbReference type="GO" id="GO:0008168">
    <property type="term" value="F:methyltransferase activity"/>
    <property type="evidence" value="ECO:0007669"/>
    <property type="project" value="UniProtKB-KW"/>
</dbReference>
<dbReference type="PANTHER" id="PTHR34203:SF15">
    <property type="entry name" value="SLL1173 PROTEIN"/>
    <property type="match status" value="1"/>
</dbReference>
<dbReference type="Pfam" id="PF05050">
    <property type="entry name" value="Methyltransf_21"/>
    <property type="match status" value="1"/>
</dbReference>
<comment type="caution">
    <text evidence="2">The sequence shown here is derived from an EMBL/GenBank/DDBJ whole genome shotgun (WGS) entry which is preliminary data.</text>
</comment>
<keyword evidence="2" id="KW-0808">Transferase</keyword>
<dbReference type="Proteomes" id="UP001464891">
    <property type="component" value="Unassembled WGS sequence"/>
</dbReference>
<proteinExistence type="predicted"/>
<sequence>MGNEIVRLDESLRRWNIDAEAAIHQILGKYLAPGHILIDVGANFGLHTLYAAKAVGPQGCVFAFEPVPTNLNLLRRNVAINHVQQQVKIIPKAVSNSTDLFLDFFVPPETVAVTASLSAESTQSQTKIQVANVRLDDFWPPLNLPVNLIKIDVEGAELEVLRGAEQLLRQWHPPLLIEVHGFALPSFGASVVELRGFLNRLNYQETLLEGEQFQGEDYFQALYLHSEEKISCT</sequence>
<dbReference type="GO" id="GO:0032259">
    <property type="term" value="P:methylation"/>
    <property type="evidence" value="ECO:0007669"/>
    <property type="project" value="UniProtKB-KW"/>
</dbReference>
<dbReference type="EMBL" id="JAMPKM010000005">
    <property type="protein sequence ID" value="MEP0817661.1"/>
    <property type="molecule type" value="Genomic_DNA"/>
</dbReference>
<dbReference type="SUPFAM" id="SSF53335">
    <property type="entry name" value="S-adenosyl-L-methionine-dependent methyltransferases"/>
    <property type="match status" value="1"/>
</dbReference>
<reference evidence="2 3" key="1">
    <citation type="submission" date="2022-04" db="EMBL/GenBank/DDBJ databases">
        <title>Positive selection, recombination, and allopatry shape intraspecific diversity of widespread and dominant cyanobacteria.</title>
        <authorList>
            <person name="Wei J."/>
            <person name="Shu W."/>
            <person name="Hu C."/>
        </authorList>
    </citation>
    <scope>NUCLEOTIDE SEQUENCE [LARGE SCALE GENOMIC DNA]</scope>
    <source>
        <strain evidence="2 3">GB2-A4</strain>
    </source>
</reference>
<gene>
    <name evidence="2" type="ORF">NC998_11185</name>
</gene>
<dbReference type="Gene3D" id="3.40.50.150">
    <property type="entry name" value="Vaccinia Virus protein VP39"/>
    <property type="match status" value="1"/>
</dbReference>
<evidence type="ECO:0000313" key="2">
    <source>
        <dbReference type="EMBL" id="MEP0817661.1"/>
    </source>
</evidence>
<evidence type="ECO:0000313" key="3">
    <source>
        <dbReference type="Proteomes" id="UP001464891"/>
    </source>
</evidence>
<keyword evidence="3" id="KW-1185">Reference proteome</keyword>